<dbReference type="SUPFAM" id="SSF51735">
    <property type="entry name" value="NAD(P)-binding Rossmann-fold domains"/>
    <property type="match status" value="1"/>
</dbReference>
<dbReference type="InterPro" id="IPR001509">
    <property type="entry name" value="Epimerase_deHydtase"/>
</dbReference>
<dbReference type="PANTHER" id="PTHR48079:SF6">
    <property type="entry name" value="NAD(P)-BINDING DOMAIN-CONTAINING PROTEIN-RELATED"/>
    <property type="match status" value="1"/>
</dbReference>
<feature type="domain" description="NAD-dependent epimerase/dehydratase" evidence="1">
    <location>
        <begin position="3"/>
        <end position="182"/>
    </location>
</feature>
<proteinExistence type="predicted"/>
<dbReference type="PATRIC" id="fig|587753.11.peg.3310"/>
<evidence type="ECO:0000313" key="2">
    <source>
        <dbReference type="EMBL" id="AKJ99536.1"/>
    </source>
</evidence>
<dbReference type="GO" id="GO:0004029">
    <property type="term" value="F:aldehyde dehydrogenase (NAD+) activity"/>
    <property type="evidence" value="ECO:0007669"/>
    <property type="project" value="TreeGrafter"/>
</dbReference>
<dbReference type="GO" id="GO:0005737">
    <property type="term" value="C:cytoplasm"/>
    <property type="evidence" value="ECO:0007669"/>
    <property type="project" value="TreeGrafter"/>
</dbReference>
<dbReference type="Proteomes" id="UP000035212">
    <property type="component" value="Chromosome"/>
</dbReference>
<evidence type="ECO:0000313" key="3">
    <source>
        <dbReference type="Proteomes" id="UP000035212"/>
    </source>
</evidence>
<reference evidence="3" key="2">
    <citation type="submission" date="2015-03" db="EMBL/GenBank/DDBJ databases">
        <authorList>
            <person name="Deng P."/>
            <person name="Lu S."/>
        </authorList>
    </citation>
    <scope>NUCLEOTIDE SEQUENCE [LARGE SCALE GENOMIC DNA]</scope>
    <source>
        <strain evidence="3">UFB2</strain>
    </source>
</reference>
<dbReference type="PANTHER" id="PTHR48079">
    <property type="entry name" value="PROTEIN YEEZ"/>
    <property type="match status" value="1"/>
</dbReference>
<sequence length="326" mass="35315">MKILVTGASGFIGRSLCLDLQAKGFAVRALMRKPSAAAADYECLFGELDNEEFLSEALSGVDIVVHLAGRAHQFGKAAKDVSAMFKVNRDFTLRLASIAEQRGVKRFIFVSSIGVNGVETGLAPIDETSPATPVKDYALSKYEAEVALSRAYIEGASGMELVIIRPPLVYAANAPGNFQRLLKLVRSGLPLPFSGVANRRSMISLDNLTDFIRVCAIHPDAAGELFLVSDGDDLALPEIIDALSVGMGKRPRVFYFPVKLIYAAGQLVGKRALVTQLCGSFVVNPAKAMKLLGWTPPFSSRNELVRSAREFMLSAEKCRSRPEQSE</sequence>
<dbReference type="InterPro" id="IPR036291">
    <property type="entry name" value="NAD(P)-bd_dom_sf"/>
</dbReference>
<dbReference type="AlphaFoldDB" id="A0A0G3GL81"/>
<evidence type="ECO:0000259" key="1">
    <source>
        <dbReference type="Pfam" id="PF01370"/>
    </source>
</evidence>
<protein>
    <recommendedName>
        <fullName evidence="1">NAD-dependent epimerase/dehydratase domain-containing protein</fullName>
    </recommendedName>
</protein>
<dbReference type="Pfam" id="PF01370">
    <property type="entry name" value="Epimerase"/>
    <property type="match status" value="1"/>
</dbReference>
<dbReference type="EMBL" id="CP011020">
    <property type="protein sequence ID" value="AKJ99536.1"/>
    <property type="molecule type" value="Genomic_DNA"/>
</dbReference>
<dbReference type="InterPro" id="IPR051783">
    <property type="entry name" value="NAD(P)-dependent_oxidoreduct"/>
</dbReference>
<dbReference type="Gene3D" id="3.40.50.720">
    <property type="entry name" value="NAD(P)-binding Rossmann-like Domain"/>
    <property type="match status" value="1"/>
</dbReference>
<accession>A0A0G3GL81</accession>
<gene>
    <name evidence="2" type="ORF">VM99_16200</name>
</gene>
<reference evidence="2 3" key="1">
    <citation type="journal article" date="2015" name="Stand. Genomic Sci.">
        <title>Complete genome of Pseudomonas chlororaphis strain UFB2, a soil bacterium with antibacterial activity against bacterial canker pathogen of tomato.</title>
        <authorList>
            <person name="Deng P."/>
            <person name="Wang X."/>
            <person name="Baird S.M."/>
            <person name="Lu S.E."/>
        </authorList>
    </citation>
    <scope>NUCLEOTIDE SEQUENCE [LARGE SCALE GENOMIC DNA]</scope>
    <source>
        <strain evidence="2 3">UFB2</strain>
    </source>
</reference>
<organism evidence="2 3">
    <name type="scientific">Pseudomonas chlororaphis</name>
    <dbReference type="NCBI Taxonomy" id="587753"/>
    <lineage>
        <taxon>Bacteria</taxon>
        <taxon>Pseudomonadati</taxon>
        <taxon>Pseudomonadota</taxon>
        <taxon>Gammaproteobacteria</taxon>
        <taxon>Pseudomonadales</taxon>
        <taxon>Pseudomonadaceae</taxon>
        <taxon>Pseudomonas</taxon>
    </lineage>
</organism>
<name>A0A0G3GL81_9PSED</name>